<evidence type="ECO:0000313" key="4">
    <source>
        <dbReference type="Proteomes" id="UP001168575"/>
    </source>
</evidence>
<accession>A0AA43UA61</accession>
<dbReference type="InterPro" id="IPR038587">
    <property type="entry name" value="Ribosomal_eL40_sf"/>
</dbReference>
<dbReference type="AlphaFoldDB" id="A0AA43UA61"/>
<dbReference type="Proteomes" id="UP001168575">
    <property type="component" value="Unassembled WGS sequence"/>
</dbReference>
<dbReference type="Pfam" id="PF12773">
    <property type="entry name" value="DZR"/>
    <property type="match status" value="1"/>
</dbReference>
<dbReference type="EMBL" id="JAUMVS010000060">
    <property type="protein sequence ID" value="MDO4841886.1"/>
    <property type="molecule type" value="Genomic_DNA"/>
</dbReference>
<feature type="region of interest" description="Disordered" evidence="1">
    <location>
        <begin position="1"/>
        <end position="25"/>
    </location>
</feature>
<organism evidence="3 4">
    <name type="scientific">Phoenicibacter congonensis</name>
    <dbReference type="NCBI Taxonomy" id="1944646"/>
    <lineage>
        <taxon>Bacteria</taxon>
        <taxon>Bacillati</taxon>
        <taxon>Actinomycetota</taxon>
        <taxon>Coriobacteriia</taxon>
        <taxon>Eggerthellales</taxon>
        <taxon>Eggerthellaceae</taxon>
        <taxon>Phoenicibacter</taxon>
    </lineage>
</organism>
<comment type="caution">
    <text evidence="3">The sequence shown here is derived from an EMBL/GenBank/DDBJ whole genome shotgun (WGS) entry which is preliminary data.</text>
</comment>
<name>A0AA43UA61_9ACTN</name>
<protein>
    <submittedName>
        <fullName evidence="3">Zinc ribbon domain-containing protein</fullName>
    </submittedName>
</protein>
<sequence length="91" mass="9435">QPEPEPEPEPAPVITDPEPEPEPQTVAEVAPQHFNICPNCGAEFGAGCKFCGLCGSKLPEADASAAPKHCMSCGKPLEPGASFCIYCGAHV</sequence>
<dbReference type="Gene3D" id="4.10.1060.50">
    <property type="match status" value="1"/>
</dbReference>
<reference evidence="3" key="1">
    <citation type="submission" date="2023-07" db="EMBL/GenBank/DDBJ databases">
        <title>Between Cages and Wild: Unraveling the Impact of Captivity on Animal Microbiomes and Antimicrobial Resistance.</title>
        <authorList>
            <person name="Schmartz G.P."/>
            <person name="Rehner J."/>
            <person name="Schuff M.J."/>
            <person name="Becker S.L."/>
            <person name="Kravczyk M."/>
            <person name="Gurevich A."/>
            <person name="Francke R."/>
            <person name="Mueller R."/>
            <person name="Keller V."/>
            <person name="Keller A."/>
        </authorList>
    </citation>
    <scope>NUCLEOTIDE SEQUENCE</scope>
    <source>
        <strain evidence="3">S12M_St_49</strain>
    </source>
</reference>
<evidence type="ECO:0000313" key="3">
    <source>
        <dbReference type="EMBL" id="MDO4841886.1"/>
    </source>
</evidence>
<proteinExistence type="predicted"/>
<keyword evidence="4" id="KW-1185">Reference proteome</keyword>
<feature type="non-terminal residue" evidence="3">
    <location>
        <position position="1"/>
    </location>
</feature>
<gene>
    <name evidence="3" type="ORF">Q3982_04335</name>
</gene>
<evidence type="ECO:0000259" key="2">
    <source>
        <dbReference type="Pfam" id="PF12773"/>
    </source>
</evidence>
<evidence type="ECO:0000256" key="1">
    <source>
        <dbReference type="SAM" id="MobiDB-lite"/>
    </source>
</evidence>
<dbReference type="InterPro" id="IPR025874">
    <property type="entry name" value="DZR"/>
</dbReference>
<feature type="domain" description="DZANK-type" evidence="2">
    <location>
        <begin position="37"/>
        <end position="88"/>
    </location>
</feature>